<dbReference type="OrthoDB" id="1500546at2759"/>
<reference evidence="2" key="2">
    <citation type="submission" date="2022-03" db="EMBL/GenBank/DDBJ databases">
        <title>Draft title - Genomic analysis of global carrot germplasm unveils the trajectory of domestication and the origin of high carotenoid orange carrot.</title>
        <authorList>
            <person name="Iorizzo M."/>
            <person name="Ellison S."/>
            <person name="Senalik D."/>
            <person name="Macko-Podgorni A."/>
            <person name="Grzebelus D."/>
            <person name="Bostan H."/>
            <person name="Rolling W."/>
            <person name="Curaba J."/>
            <person name="Simon P."/>
        </authorList>
    </citation>
    <scope>NUCLEOTIDE SEQUENCE</scope>
    <source>
        <tissue evidence="2">Leaf</tissue>
    </source>
</reference>
<sequence>MFSSASSLNQVVMHSSKSPALQAPSFRTYTTPAFIKFQHKNLFKPSLPNLHFCKASSPVQSVEIKNEITKNVEGHSTVTAAQMYKAMFLDMDVVIPRILPQLIKSIQVLEGDGGVGTIKYLTYGEAVKATSMKQKIIIMDEEAMTYSYIVIGGDILPEKVESVTNHFTVVPTDDGGCVVKLSVVFTPVAGEMVPEEYIKESIAQSFQVFKATEAYIQAD</sequence>
<keyword evidence="3" id="KW-1185">Reference proteome</keyword>
<dbReference type="GO" id="GO:0004864">
    <property type="term" value="F:protein phosphatase inhibitor activity"/>
    <property type="evidence" value="ECO:0007669"/>
    <property type="project" value="InterPro"/>
</dbReference>
<protein>
    <submittedName>
        <fullName evidence="2">Uncharacterized protein</fullName>
    </submittedName>
</protein>
<dbReference type="GO" id="GO:0005634">
    <property type="term" value="C:nucleus"/>
    <property type="evidence" value="ECO:0007669"/>
    <property type="project" value="TreeGrafter"/>
</dbReference>
<dbReference type="GO" id="GO:0009738">
    <property type="term" value="P:abscisic acid-activated signaling pathway"/>
    <property type="evidence" value="ECO:0007669"/>
    <property type="project" value="InterPro"/>
</dbReference>
<evidence type="ECO:0000313" key="3">
    <source>
        <dbReference type="Proteomes" id="UP000077755"/>
    </source>
</evidence>
<dbReference type="Gene3D" id="3.30.530.20">
    <property type="match status" value="1"/>
</dbReference>
<proteinExistence type="inferred from homology"/>
<dbReference type="GO" id="GO:0006952">
    <property type="term" value="P:defense response"/>
    <property type="evidence" value="ECO:0007669"/>
    <property type="project" value="InterPro"/>
</dbReference>
<evidence type="ECO:0000256" key="1">
    <source>
        <dbReference type="ARBA" id="ARBA00009744"/>
    </source>
</evidence>
<dbReference type="FunFam" id="3.30.530.20:FF:000007">
    <property type="entry name" value="Major pollen allergen Bet v 1-A"/>
    <property type="match status" value="1"/>
</dbReference>
<dbReference type="AlphaFoldDB" id="A0A169WSH4"/>
<dbReference type="Pfam" id="PF00407">
    <property type="entry name" value="Bet_v_1"/>
    <property type="match status" value="1"/>
</dbReference>
<dbReference type="CDD" id="cd07816">
    <property type="entry name" value="Bet_v1-like"/>
    <property type="match status" value="1"/>
</dbReference>
<dbReference type="PANTHER" id="PTHR31213">
    <property type="entry name" value="OS08G0374000 PROTEIN-RELATED"/>
    <property type="match status" value="1"/>
</dbReference>
<dbReference type="PROSITE" id="PS00451">
    <property type="entry name" value="PATHOGENESIS_BETVI"/>
    <property type="match status" value="1"/>
</dbReference>
<dbReference type="KEGG" id="dcr:108212729"/>
<dbReference type="Gramene" id="KZN09834">
    <property type="protein sequence ID" value="KZN09834"/>
    <property type="gene ID" value="DCAR_002490"/>
</dbReference>
<dbReference type="SMART" id="SM01037">
    <property type="entry name" value="Bet_v_1"/>
    <property type="match status" value="1"/>
</dbReference>
<dbReference type="GO" id="GO:0005737">
    <property type="term" value="C:cytoplasm"/>
    <property type="evidence" value="ECO:0007669"/>
    <property type="project" value="TreeGrafter"/>
</dbReference>
<comment type="similarity">
    <text evidence="1">Belongs to the BetVI family.</text>
</comment>
<gene>
    <name evidence="2" type="ORF">DCAR_0102593</name>
</gene>
<dbReference type="EMBL" id="CP093343">
    <property type="protein sequence ID" value="WOG83418.1"/>
    <property type="molecule type" value="Genomic_DNA"/>
</dbReference>
<dbReference type="InterPro" id="IPR050279">
    <property type="entry name" value="Plant_def-hormone_signal"/>
</dbReference>
<dbReference type="SUPFAM" id="SSF55961">
    <property type="entry name" value="Bet v1-like"/>
    <property type="match status" value="1"/>
</dbReference>
<dbReference type="InterPro" id="IPR023393">
    <property type="entry name" value="START-like_dom_sf"/>
</dbReference>
<reference evidence="2" key="1">
    <citation type="journal article" date="2016" name="Nat. Genet.">
        <title>A high-quality carrot genome assembly provides new insights into carotenoid accumulation and asterid genome evolution.</title>
        <authorList>
            <person name="Iorizzo M."/>
            <person name="Ellison S."/>
            <person name="Senalik D."/>
            <person name="Zeng P."/>
            <person name="Satapoomin P."/>
            <person name="Huang J."/>
            <person name="Bowman M."/>
            <person name="Iovene M."/>
            <person name="Sanseverino W."/>
            <person name="Cavagnaro P."/>
            <person name="Yildiz M."/>
            <person name="Macko-Podgorni A."/>
            <person name="Moranska E."/>
            <person name="Grzebelus E."/>
            <person name="Grzebelus D."/>
            <person name="Ashrafi H."/>
            <person name="Zheng Z."/>
            <person name="Cheng S."/>
            <person name="Spooner D."/>
            <person name="Van Deynze A."/>
            <person name="Simon P."/>
        </authorList>
    </citation>
    <scope>NUCLEOTIDE SEQUENCE</scope>
    <source>
        <tissue evidence="2">Leaf</tissue>
    </source>
</reference>
<dbReference type="GO" id="GO:0038023">
    <property type="term" value="F:signaling receptor activity"/>
    <property type="evidence" value="ECO:0007669"/>
    <property type="project" value="InterPro"/>
</dbReference>
<dbReference type="InterPro" id="IPR000916">
    <property type="entry name" value="Bet_v_I/MLP"/>
</dbReference>
<dbReference type="InterPro" id="IPR024949">
    <property type="entry name" value="Bet_v_I_allergen"/>
</dbReference>
<evidence type="ECO:0000313" key="2">
    <source>
        <dbReference type="EMBL" id="WOG83418.1"/>
    </source>
</evidence>
<dbReference type="PANTHER" id="PTHR31213:SF55">
    <property type="entry name" value="STRESS-INDUCED PROTEIN SAM22"/>
    <property type="match status" value="1"/>
</dbReference>
<organism evidence="2 3">
    <name type="scientific">Daucus carota subsp. sativus</name>
    <name type="common">Carrot</name>
    <dbReference type="NCBI Taxonomy" id="79200"/>
    <lineage>
        <taxon>Eukaryota</taxon>
        <taxon>Viridiplantae</taxon>
        <taxon>Streptophyta</taxon>
        <taxon>Embryophyta</taxon>
        <taxon>Tracheophyta</taxon>
        <taxon>Spermatophyta</taxon>
        <taxon>Magnoliopsida</taxon>
        <taxon>eudicotyledons</taxon>
        <taxon>Gunneridae</taxon>
        <taxon>Pentapetalae</taxon>
        <taxon>asterids</taxon>
        <taxon>campanulids</taxon>
        <taxon>Apiales</taxon>
        <taxon>Apiaceae</taxon>
        <taxon>Apioideae</taxon>
        <taxon>Scandiceae</taxon>
        <taxon>Daucinae</taxon>
        <taxon>Daucus</taxon>
        <taxon>Daucus sect. Daucus</taxon>
    </lineage>
</organism>
<name>A0A169WSH4_DAUCS</name>
<accession>A0A169WSH4</accession>
<dbReference type="Proteomes" id="UP000077755">
    <property type="component" value="Chromosome 1"/>
</dbReference>
<dbReference type="OMA" id="LRVECEL"/>
<dbReference type="GO" id="GO:0010427">
    <property type="term" value="F:abscisic acid binding"/>
    <property type="evidence" value="ECO:0007669"/>
    <property type="project" value="InterPro"/>
</dbReference>
<dbReference type="PRINTS" id="PR00634">
    <property type="entry name" value="BETALLERGEN"/>
</dbReference>